<sequence>MHDFFRPGRAPLIAGNAAIATSHPLATAAGLDILGAGGNAVDAAIAAVAVQCVADPLMTGIGGDCFVLYQPAGGEVVGLNGSGRAPAAATVERLLSLGVNEIGQTSPHSVTVPGAIAAWSKLHRDYGRLPLSRLFERAIDYSETGYPVAARVACDWAGEVDLLARTAGATATFLPGGRAPKQGERHHQPLLGQRLREIGRDGAAAFYTGKTAQSLVAYLNGLGGLHTLEDFAEAQDGADYATPVSASYRGYEVVECAPNGQGIIALMILKILEGFDIAALSPVDRIHLHAEATKLAYHHRDAYLADPAFCPEPMSMLSDEIIDILRARIRLDRASTPVLWSEPEHKDTIYLCVVDRDGNAISFINSIFDGFGSGHVDPTTGVLLHSRGSSFRIIKGHPNAIAPRKRPLHTIIPGLLRKDGQVAMPFGVMGGHYQAAGHAQFLSNMLDLGLDIQQAMDAPRSFAHGGVLEVEPTIPEADLAELVRRGHVLKPRQLPLGGSQAIWIDRANRTLIAGSDQRKDGCALGM</sequence>
<dbReference type="RefSeq" id="WP_103875589.1">
    <property type="nucleotide sequence ID" value="NZ_FNUY01000019.1"/>
</dbReference>
<evidence type="ECO:0000313" key="2">
    <source>
        <dbReference type="Proteomes" id="UP000236743"/>
    </source>
</evidence>
<dbReference type="PANTHER" id="PTHR43881:SF1">
    <property type="entry name" value="GAMMA-GLUTAMYLTRANSPEPTIDASE (AFU_ORTHOLOGUE AFUA_4G13580)"/>
    <property type="match status" value="1"/>
</dbReference>
<dbReference type="GO" id="GO:0016740">
    <property type="term" value="F:transferase activity"/>
    <property type="evidence" value="ECO:0007669"/>
    <property type="project" value="UniProtKB-KW"/>
</dbReference>
<keyword evidence="2" id="KW-1185">Reference proteome</keyword>
<accession>A0A1H6DAJ6</accession>
<name>A0A1H6DAJ6_9HYPH</name>
<dbReference type="SUPFAM" id="SSF56235">
    <property type="entry name" value="N-terminal nucleophile aminohydrolases (Ntn hydrolases)"/>
    <property type="match status" value="1"/>
</dbReference>
<dbReference type="Pfam" id="PF01019">
    <property type="entry name" value="G_glu_transpept"/>
    <property type="match status" value="1"/>
</dbReference>
<gene>
    <name evidence="1" type="ORF">SAMN04488115_11928</name>
</gene>
<organism evidence="1 2">
    <name type="scientific">Bosea lathyri</name>
    <dbReference type="NCBI Taxonomy" id="1036778"/>
    <lineage>
        <taxon>Bacteria</taxon>
        <taxon>Pseudomonadati</taxon>
        <taxon>Pseudomonadota</taxon>
        <taxon>Alphaproteobacteria</taxon>
        <taxon>Hyphomicrobiales</taxon>
        <taxon>Boseaceae</taxon>
        <taxon>Bosea</taxon>
    </lineage>
</organism>
<dbReference type="InterPro" id="IPR029055">
    <property type="entry name" value="Ntn_hydrolases_N"/>
</dbReference>
<dbReference type="Gene3D" id="3.60.20.40">
    <property type="match status" value="1"/>
</dbReference>
<dbReference type="Proteomes" id="UP000236743">
    <property type="component" value="Unassembled WGS sequence"/>
</dbReference>
<dbReference type="AlphaFoldDB" id="A0A1H6DAJ6"/>
<protein>
    <submittedName>
        <fullName evidence="1">Gamma-glutamyltransferase 2. Threonine peptidase. MEROPS family T03</fullName>
    </submittedName>
</protein>
<proteinExistence type="predicted"/>
<dbReference type="InterPro" id="IPR043137">
    <property type="entry name" value="GGT_ssub_C"/>
</dbReference>
<dbReference type="InterPro" id="IPR052896">
    <property type="entry name" value="GGT-like_enzyme"/>
</dbReference>
<dbReference type="OrthoDB" id="9781342at2"/>
<keyword evidence="1" id="KW-0808">Transferase</keyword>
<evidence type="ECO:0000313" key="1">
    <source>
        <dbReference type="EMBL" id="SEG81863.1"/>
    </source>
</evidence>
<dbReference type="EMBL" id="FNUY01000019">
    <property type="protein sequence ID" value="SEG81863.1"/>
    <property type="molecule type" value="Genomic_DNA"/>
</dbReference>
<dbReference type="PRINTS" id="PR01210">
    <property type="entry name" value="GGTRANSPTASE"/>
</dbReference>
<dbReference type="InterPro" id="IPR043138">
    <property type="entry name" value="GGT_lsub"/>
</dbReference>
<dbReference type="PANTHER" id="PTHR43881">
    <property type="entry name" value="GAMMA-GLUTAMYLTRANSPEPTIDASE (AFU_ORTHOLOGUE AFUA_4G13580)"/>
    <property type="match status" value="1"/>
</dbReference>
<reference evidence="1 2" key="1">
    <citation type="submission" date="2016-10" db="EMBL/GenBank/DDBJ databases">
        <authorList>
            <person name="de Groot N.N."/>
        </authorList>
    </citation>
    <scope>NUCLEOTIDE SEQUENCE [LARGE SCALE GENOMIC DNA]</scope>
    <source>
        <strain evidence="1 2">DSM 26656</strain>
    </source>
</reference>
<dbReference type="Gene3D" id="1.10.246.130">
    <property type="match status" value="1"/>
</dbReference>